<evidence type="ECO:0000313" key="4">
    <source>
        <dbReference type="Proteomes" id="UP000623467"/>
    </source>
</evidence>
<accession>A0A8H6Z6C0</accession>
<evidence type="ECO:0000313" key="3">
    <source>
        <dbReference type="EMBL" id="KAF7373383.1"/>
    </source>
</evidence>
<dbReference type="SUPFAM" id="SSF56112">
    <property type="entry name" value="Protein kinase-like (PK-like)"/>
    <property type="match status" value="1"/>
</dbReference>
<dbReference type="InterPro" id="IPR008266">
    <property type="entry name" value="Tyr_kinase_AS"/>
</dbReference>
<evidence type="ECO:0000259" key="2">
    <source>
        <dbReference type="PROSITE" id="PS50011"/>
    </source>
</evidence>
<comment type="caution">
    <text evidence="3">The sequence shown here is derived from an EMBL/GenBank/DDBJ whole genome shotgun (WGS) entry which is preliminary data.</text>
</comment>
<gene>
    <name evidence="3" type="ORF">MSAN_00547900</name>
</gene>
<dbReference type="PROSITE" id="PS50011">
    <property type="entry name" value="PROTEIN_KINASE_DOM"/>
    <property type="match status" value="1"/>
</dbReference>
<dbReference type="PANTHER" id="PTHR44329:SF214">
    <property type="entry name" value="PROTEIN KINASE DOMAIN-CONTAINING PROTEIN"/>
    <property type="match status" value="1"/>
</dbReference>
<dbReference type="Gene3D" id="1.10.510.10">
    <property type="entry name" value="Transferase(Phosphotransferase) domain 1"/>
    <property type="match status" value="1"/>
</dbReference>
<keyword evidence="4" id="KW-1185">Reference proteome</keyword>
<feature type="domain" description="Protein kinase" evidence="2">
    <location>
        <begin position="326"/>
        <end position="605"/>
    </location>
</feature>
<dbReference type="OrthoDB" id="346907at2759"/>
<dbReference type="InterPro" id="IPR000719">
    <property type="entry name" value="Prot_kinase_dom"/>
</dbReference>
<dbReference type="InterPro" id="IPR051681">
    <property type="entry name" value="Ser/Thr_Kinases-Pseudokinases"/>
</dbReference>
<dbReference type="Pfam" id="PF07714">
    <property type="entry name" value="PK_Tyr_Ser-Thr"/>
    <property type="match status" value="1"/>
</dbReference>
<dbReference type="EMBL" id="JACAZH010000003">
    <property type="protein sequence ID" value="KAF7373383.1"/>
    <property type="molecule type" value="Genomic_DNA"/>
</dbReference>
<dbReference type="PROSITE" id="PS00109">
    <property type="entry name" value="PROTEIN_KINASE_TYR"/>
    <property type="match status" value="1"/>
</dbReference>
<evidence type="ECO:0000256" key="1">
    <source>
        <dbReference type="SAM" id="MobiDB-lite"/>
    </source>
</evidence>
<organism evidence="3 4">
    <name type="scientific">Mycena sanguinolenta</name>
    <dbReference type="NCBI Taxonomy" id="230812"/>
    <lineage>
        <taxon>Eukaryota</taxon>
        <taxon>Fungi</taxon>
        <taxon>Dikarya</taxon>
        <taxon>Basidiomycota</taxon>
        <taxon>Agaricomycotina</taxon>
        <taxon>Agaricomycetes</taxon>
        <taxon>Agaricomycetidae</taxon>
        <taxon>Agaricales</taxon>
        <taxon>Marasmiineae</taxon>
        <taxon>Mycenaceae</taxon>
        <taxon>Mycena</taxon>
    </lineage>
</organism>
<protein>
    <recommendedName>
        <fullName evidence="2">Protein kinase domain-containing protein</fullName>
    </recommendedName>
</protein>
<reference evidence="3" key="1">
    <citation type="submission" date="2020-05" db="EMBL/GenBank/DDBJ databases">
        <title>Mycena genomes resolve the evolution of fungal bioluminescence.</title>
        <authorList>
            <person name="Tsai I.J."/>
        </authorList>
    </citation>
    <scope>NUCLEOTIDE SEQUENCE</scope>
    <source>
        <strain evidence="3">160909Yilan</strain>
    </source>
</reference>
<name>A0A8H6Z6C0_9AGAR</name>
<dbReference type="GO" id="GO:0005524">
    <property type="term" value="F:ATP binding"/>
    <property type="evidence" value="ECO:0007669"/>
    <property type="project" value="InterPro"/>
</dbReference>
<feature type="region of interest" description="Disordered" evidence="1">
    <location>
        <begin position="167"/>
        <end position="205"/>
    </location>
</feature>
<proteinExistence type="predicted"/>
<dbReference type="InterPro" id="IPR011009">
    <property type="entry name" value="Kinase-like_dom_sf"/>
</dbReference>
<dbReference type="InterPro" id="IPR001245">
    <property type="entry name" value="Ser-Thr/Tyr_kinase_cat_dom"/>
</dbReference>
<dbReference type="PANTHER" id="PTHR44329">
    <property type="entry name" value="SERINE/THREONINE-PROTEIN KINASE TNNI3K-RELATED"/>
    <property type="match status" value="1"/>
</dbReference>
<dbReference type="GO" id="GO:0004674">
    <property type="term" value="F:protein serine/threonine kinase activity"/>
    <property type="evidence" value="ECO:0007669"/>
    <property type="project" value="TreeGrafter"/>
</dbReference>
<feature type="compositionally biased region" description="Polar residues" evidence="1">
    <location>
        <begin position="186"/>
        <end position="196"/>
    </location>
</feature>
<dbReference type="AlphaFoldDB" id="A0A8H6Z6C0"/>
<sequence>MARMSSPEPSSDIGEAFLERNKTLLQLLENLEQRHPTVVVLCSTFKAVLALELDRRSNDSNVLALLLKVQGTMTVLVQLLTLVDPAQLAEGDYNPILVDPLFGAIANMTDDIRDCGRLCDRYYSQTSIRKFINNDKFHTKFKEIGHQLEERRRNLEMVLLLAASTRLATNPAPPPPNTRSSLDDVPSSNRPRSASVESFLDEQEQSVATRDPGIDLVNVFLQSQEQRTALLAQGSSVSELRDVLRSCEQHMCTSLLAVLDSRDAKRAVLLLEGTRAQAFLDAAQAVLDRGSLPSAGDTSRARRLIIRLSEARDQLPASLFISGVTNWDEHPTFSGGFGDIYRASYNGTTVALKRIRVFQAGAGSPRSRLQFCREALVWQTLRHEYVLPLIGIDRETFSSFCMVSPWMQHGTIVKYLSEHGRSDADKMLLQIAEGLAYLHSMKIVHGDLRGSNILVSDDWNACLADFGLASVIEDPASTTSGAGALITSTANHAGSLRWFAPELIAPTFFGCDRFVRTTASDVYAFACVCVELYTGSPPFFDVSPDVAAMLKVVAGERPSRPESMSDHLWDLVTTAWAQHLRERTSMEKIIESMRAPAEGSVTDHD</sequence>
<dbReference type="Proteomes" id="UP000623467">
    <property type="component" value="Unassembled WGS sequence"/>
</dbReference>